<dbReference type="PANTHER" id="PTHR23072:SF0">
    <property type="entry name" value="GPI ETHANOLAMINE PHOSPHATE TRANSFERASE 2"/>
    <property type="match status" value="1"/>
</dbReference>
<feature type="transmembrane region" description="Helical" evidence="12">
    <location>
        <begin position="605"/>
        <end position="624"/>
    </location>
</feature>
<comment type="function">
    <text evidence="12">Ethanolamine phosphate transferase involved in glycosylphosphatidylinositol-anchor biosynthesis. Transfers ethanolamine phosphate to the GPI second mannose.</text>
</comment>
<keyword evidence="5 12" id="KW-0337">GPI-anchor biosynthesis</keyword>
<dbReference type="InterPro" id="IPR039527">
    <property type="entry name" value="PIGG/GPI7"/>
</dbReference>
<evidence type="ECO:0000256" key="10">
    <source>
        <dbReference type="ARBA" id="ARBA00023136"/>
    </source>
</evidence>
<evidence type="ECO:0000313" key="14">
    <source>
        <dbReference type="EMBL" id="KAK5166197.1"/>
    </source>
</evidence>
<evidence type="ECO:0000256" key="2">
    <source>
        <dbReference type="ARBA" id="ARBA00004687"/>
    </source>
</evidence>
<comment type="caution">
    <text evidence="14">The sequence shown here is derived from an EMBL/GenBank/DDBJ whole genome shotgun (WGS) entry which is preliminary data.</text>
</comment>
<feature type="transmembrane region" description="Helical" evidence="12">
    <location>
        <begin position="636"/>
        <end position="655"/>
    </location>
</feature>
<dbReference type="InterPro" id="IPR017850">
    <property type="entry name" value="Alkaline_phosphatase_core_sf"/>
</dbReference>
<evidence type="ECO:0000256" key="12">
    <source>
        <dbReference type="RuleBase" id="RU367106"/>
    </source>
</evidence>
<proteinExistence type="inferred from homology"/>
<dbReference type="GeneID" id="89929791"/>
<dbReference type="AlphaFoldDB" id="A0AAV9P3Y0"/>
<evidence type="ECO:0000256" key="1">
    <source>
        <dbReference type="ARBA" id="ARBA00004477"/>
    </source>
</evidence>
<keyword evidence="6 12" id="KW-0808">Transferase</keyword>
<evidence type="ECO:0000256" key="8">
    <source>
        <dbReference type="ARBA" id="ARBA00022824"/>
    </source>
</evidence>
<evidence type="ECO:0000256" key="6">
    <source>
        <dbReference type="ARBA" id="ARBA00022679"/>
    </source>
</evidence>
<dbReference type="GO" id="GO:0051267">
    <property type="term" value="F:CP2 mannose-ethanolamine phosphotransferase activity"/>
    <property type="evidence" value="ECO:0007669"/>
    <property type="project" value="TreeGrafter"/>
</dbReference>
<feature type="transmembrane region" description="Helical" evidence="12">
    <location>
        <begin position="900"/>
        <end position="927"/>
    </location>
</feature>
<dbReference type="InterPro" id="IPR037674">
    <property type="entry name" value="PIG-G_N"/>
</dbReference>
<accession>A0AAV9P3Y0</accession>
<feature type="domain" description="GPI ethanolamine phosphate transferase 2 C-terminal" evidence="13">
    <location>
        <begin position="475"/>
        <end position="965"/>
    </location>
</feature>
<evidence type="ECO:0000256" key="7">
    <source>
        <dbReference type="ARBA" id="ARBA00022692"/>
    </source>
</evidence>
<name>A0AAV9P3Y0_9PEZI</name>
<keyword evidence="9 12" id="KW-1133">Transmembrane helix</keyword>
<keyword evidence="7 12" id="KW-0812">Transmembrane</keyword>
<comment type="pathway">
    <text evidence="2 12">Glycolipid biosynthesis; glycosylphosphatidylinositol-anchor biosynthesis.</text>
</comment>
<dbReference type="Proteomes" id="UP001337655">
    <property type="component" value="Unassembled WGS sequence"/>
</dbReference>
<gene>
    <name evidence="14" type="primary">LAS21</name>
    <name evidence="14" type="ORF">LTR77_008458</name>
</gene>
<comment type="subcellular location">
    <subcellularLocation>
        <location evidence="1 12">Endoplasmic reticulum membrane</location>
        <topology evidence="1 12">Multi-pass membrane protein</topology>
    </subcellularLocation>
</comment>
<dbReference type="InterPro" id="IPR045687">
    <property type="entry name" value="PIGG/GPI7_C"/>
</dbReference>
<evidence type="ECO:0000256" key="11">
    <source>
        <dbReference type="ARBA" id="ARBA00023180"/>
    </source>
</evidence>
<comment type="caution">
    <text evidence="12">Lacks conserved residue(s) required for the propagation of feature annotation.</text>
</comment>
<dbReference type="InterPro" id="IPR002591">
    <property type="entry name" value="Phosphodiest/P_Trfase"/>
</dbReference>
<reference evidence="14 15" key="1">
    <citation type="submission" date="2023-08" db="EMBL/GenBank/DDBJ databases">
        <title>Black Yeasts Isolated from many extreme environments.</title>
        <authorList>
            <person name="Coleine C."/>
            <person name="Stajich J.E."/>
            <person name="Selbmann L."/>
        </authorList>
    </citation>
    <scope>NUCLEOTIDE SEQUENCE [LARGE SCALE GENOMIC DNA]</scope>
    <source>
        <strain evidence="14 15">CCFEE 5935</strain>
    </source>
</reference>
<evidence type="ECO:0000313" key="15">
    <source>
        <dbReference type="Proteomes" id="UP001337655"/>
    </source>
</evidence>
<dbReference type="CDD" id="cd16024">
    <property type="entry name" value="GPI_EPT_2"/>
    <property type="match status" value="1"/>
</dbReference>
<feature type="transmembrane region" description="Helical" evidence="12">
    <location>
        <begin position="939"/>
        <end position="962"/>
    </location>
</feature>
<evidence type="ECO:0000256" key="4">
    <source>
        <dbReference type="ARBA" id="ARBA00020830"/>
    </source>
</evidence>
<dbReference type="PANTHER" id="PTHR23072">
    <property type="entry name" value="PHOSPHATIDYLINOSITOL GLYCAN-RELATED"/>
    <property type="match status" value="1"/>
</dbReference>
<dbReference type="GO" id="GO:0005789">
    <property type="term" value="C:endoplasmic reticulum membrane"/>
    <property type="evidence" value="ECO:0007669"/>
    <property type="project" value="UniProtKB-SubCell"/>
</dbReference>
<comment type="similarity">
    <text evidence="3 12">Belongs to the PIGG/PIGN/PIGO family. PIGG subfamily.</text>
</comment>
<evidence type="ECO:0000256" key="9">
    <source>
        <dbReference type="ARBA" id="ARBA00022989"/>
    </source>
</evidence>
<evidence type="ECO:0000259" key="13">
    <source>
        <dbReference type="Pfam" id="PF19316"/>
    </source>
</evidence>
<protein>
    <recommendedName>
        <fullName evidence="4 12">GPI ethanolamine phosphate transferase 2</fullName>
    </recommendedName>
</protein>
<feature type="transmembrane region" description="Helical" evidence="12">
    <location>
        <begin position="511"/>
        <end position="531"/>
    </location>
</feature>
<keyword evidence="10 12" id="KW-0472">Membrane</keyword>
<evidence type="ECO:0000256" key="3">
    <source>
        <dbReference type="ARBA" id="ARBA00005315"/>
    </source>
</evidence>
<feature type="transmembrane region" description="Helical" evidence="12">
    <location>
        <begin position="680"/>
        <end position="703"/>
    </location>
</feature>
<dbReference type="Pfam" id="PF01663">
    <property type="entry name" value="Phosphodiest"/>
    <property type="match status" value="1"/>
</dbReference>
<organism evidence="14 15">
    <name type="scientific">Saxophila tyrrhenica</name>
    <dbReference type="NCBI Taxonomy" id="1690608"/>
    <lineage>
        <taxon>Eukaryota</taxon>
        <taxon>Fungi</taxon>
        <taxon>Dikarya</taxon>
        <taxon>Ascomycota</taxon>
        <taxon>Pezizomycotina</taxon>
        <taxon>Dothideomycetes</taxon>
        <taxon>Dothideomycetidae</taxon>
        <taxon>Mycosphaerellales</taxon>
        <taxon>Extremaceae</taxon>
        <taxon>Saxophila</taxon>
    </lineage>
</organism>
<keyword evidence="15" id="KW-1185">Reference proteome</keyword>
<feature type="transmembrane region" description="Helical" evidence="12">
    <location>
        <begin position="480"/>
        <end position="499"/>
    </location>
</feature>
<dbReference type="EMBL" id="JAVRRT010000014">
    <property type="protein sequence ID" value="KAK5166197.1"/>
    <property type="molecule type" value="Genomic_DNA"/>
</dbReference>
<dbReference type="GO" id="GO:0006506">
    <property type="term" value="P:GPI anchor biosynthetic process"/>
    <property type="evidence" value="ECO:0007669"/>
    <property type="project" value="UniProtKB-KW"/>
</dbReference>
<dbReference type="RefSeq" id="XP_064656150.1">
    <property type="nucleotide sequence ID" value="XM_064805690.1"/>
</dbReference>
<sequence length="968" mass="105867">MSCPRSLRLAALSLSNILLPIAVLVFATGFFPYKPFLPGLARFEDVGELRGGKEELGEKGGGPRVGAGGARRGQEEAVFDRVVFMVVDALRSDFVYGEGSGFGFTQSLIRSGAAIPFTAHATPPTVTMPRVKALTTGSVPSFLDLILNFAESDTSSSLSAQDTWLAQILAANGSIVFYGDDTWLKLFPPSPEGQPFFKRSDGTSSFFVSDFTEVDNNVTRHVPDELARSDWNAMVLHYLGLDHIGHKTGPQGPNMLPKQREMDGIIKMIYEAMEGYEHHETTLLVLAGDHGMNAGGNHGGSGPGETEPALLFASPVFKAMEKRQYECPTLPKEGTEFHYYSKVEQSDLVPALAAMMGMPVSKNSLGVLLPELTGLWKGERRVQLLLQNAKQLLHIVRAKYGGERFDRDAESHAKAMEEGDGGCRGPEGDEEKLIHGWGEVLYWLAQERGLENDQLLEEALYRFLKLAQETMSDTASSYDIPRMVTGMAVAGAALVFAVISSPSLWPPGIAGMSFTLICLLYGVMMFASSYVEEEQHFWYWLTPVWVSILIAKSLRNRSDMTSAWRTAAAGAILLCSHRLAVRWNQTGQKHAGEPDIVHAIFPEHHMLMWLLILLTYIMNGYFIHTRTFAGLLIPELTAFADVSLIVLATVFKLNFTQADAPELVQGLALKLREWSEPFSLVVQARAAFATMAVTGAGVVVLAIRQARGKSGQKAKAAQTSIALTERLSHLLTLFLMTQTRAPNVPLFLALETQKSALGWLLSTQSSSSKEKATKPRTSAVEAATSVLLLSHTYYFCMGGSNSISSIDLSNAYNGVADYNIAAVGLLLFSSNWAGPIWWCSAAVLLCTQRPAIASRKETAGAEKDRDWVMVEREKLQEDAKAIAKQANEQPASEDPHAGAWFVYVASMTAFVATSLLAVMAACTALRTHLFIWTVFSPKYLYALAWSLGWHLVVNVGFGSLLYQLCSIA</sequence>
<keyword evidence="11" id="KW-0325">Glycoprotein</keyword>
<keyword evidence="8 12" id="KW-0256">Endoplasmic reticulum</keyword>
<dbReference type="Pfam" id="PF19316">
    <property type="entry name" value="PIGO_PIGG"/>
    <property type="match status" value="1"/>
</dbReference>
<dbReference type="SUPFAM" id="SSF53649">
    <property type="entry name" value="Alkaline phosphatase-like"/>
    <property type="match status" value="1"/>
</dbReference>
<dbReference type="Gene3D" id="3.40.720.10">
    <property type="entry name" value="Alkaline Phosphatase, subunit A"/>
    <property type="match status" value="1"/>
</dbReference>
<evidence type="ECO:0000256" key="5">
    <source>
        <dbReference type="ARBA" id="ARBA00022502"/>
    </source>
</evidence>